<reference evidence="5" key="1">
    <citation type="journal article" date="2020" name="mSystems">
        <title>Genome- and Community-Level Interaction Insights into Carbon Utilization and Element Cycling Functions of Hydrothermarchaeota in Hydrothermal Sediment.</title>
        <authorList>
            <person name="Zhou Z."/>
            <person name="Liu Y."/>
            <person name="Xu W."/>
            <person name="Pan J."/>
            <person name="Luo Z.H."/>
            <person name="Li M."/>
        </authorList>
    </citation>
    <scope>NUCLEOTIDE SEQUENCE [LARGE SCALE GENOMIC DNA]</scope>
    <source>
        <strain evidence="5">SpSt-418</strain>
    </source>
</reference>
<feature type="binding site" evidence="4">
    <location>
        <position position="54"/>
    </location>
    <ligand>
        <name>Fe cation</name>
        <dbReference type="ChEBI" id="CHEBI:24875"/>
        <note>catalytic</note>
    </ligand>
</feature>
<comment type="cofactor">
    <cofactor evidence="4">
        <name>Fe(2+)</name>
        <dbReference type="ChEBI" id="CHEBI:29033"/>
    </cofactor>
    <text evidence="4">Binds 1 Fe(2+) ion per subunit.</text>
</comment>
<evidence type="ECO:0000256" key="1">
    <source>
        <dbReference type="ARBA" id="ARBA00006787"/>
    </source>
</evidence>
<dbReference type="GO" id="GO:0016702">
    <property type="term" value="F:oxidoreductase activity, acting on single donors with incorporation of molecular oxygen, incorporation of two atoms of oxygen"/>
    <property type="evidence" value="ECO:0007669"/>
    <property type="project" value="InterPro"/>
</dbReference>
<accession>A0A7C3KDL8</accession>
<evidence type="ECO:0000256" key="4">
    <source>
        <dbReference type="PIRSR" id="PIRSR604294-1"/>
    </source>
</evidence>
<comment type="similarity">
    <text evidence="1">Belongs to the carotenoid oxygenase family.</text>
</comment>
<name>A0A7C3KDL8_9CYAN</name>
<keyword evidence="3 4" id="KW-0408">Iron</keyword>
<keyword evidence="2 4" id="KW-0479">Metal-binding</keyword>
<gene>
    <name evidence="5" type="ORF">ENR64_06515</name>
</gene>
<evidence type="ECO:0000313" key="5">
    <source>
        <dbReference type="EMBL" id="HFM97411.1"/>
    </source>
</evidence>
<dbReference type="EMBL" id="DSRU01000077">
    <property type="protein sequence ID" value="HFM97411.1"/>
    <property type="molecule type" value="Genomic_DNA"/>
</dbReference>
<dbReference type="GO" id="GO:0046872">
    <property type="term" value="F:metal ion binding"/>
    <property type="evidence" value="ECO:0007669"/>
    <property type="project" value="UniProtKB-KW"/>
</dbReference>
<comment type="caution">
    <text evidence="5">The sequence shown here is derived from an EMBL/GenBank/DDBJ whole genome shotgun (WGS) entry which is preliminary data.</text>
</comment>
<dbReference type="Pfam" id="PF03055">
    <property type="entry name" value="RPE65"/>
    <property type="match status" value="1"/>
</dbReference>
<proteinExistence type="inferred from homology"/>
<protein>
    <submittedName>
        <fullName evidence="5">Uncharacterized protein</fullName>
    </submittedName>
</protein>
<sequence length="86" mass="9671">MQSPLILFRIFLACEERLSALCFIAIARLTFGLCPRYDSKPAQKLEAEPCFVFHHANAFELPPKDLRMNLCLCPSLTAVPKLMVGC</sequence>
<evidence type="ECO:0000256" key="3">
    <source>
        <dbReference type="ARBA" id="ARBA00023004"/>
    </source>
</evidence>
<dbReference type="InterPro" id="IPR004294">
    <property type="entry name" value="Carotenoid_Oase"/>
</dbReference>
<dbReference type="AlphaFoldDB" id="A0A7C3KDL8"/>
<organism evidence="5">
    <name type="scientific">Oscillatoriales cyanobacterium SpSt-418</name>
    <dbReference type="NCBI Taxonomy" id="2282169"/>
    <lineage>
        <taxon>Bacteria</taxon>
        <taxon>Bacillati</taxon>
        <taxon>Cyanobacteriota</taxon>
        <taxon>Cyanophyceae</taxon>
        <taxon>Oscillatoriophycideae</taxon>
        <taxon>Oscillatoriales</taxon>
    </lineage>
</organism>
<evidence type="ECO:0000256" key="2">
    <source>
        <dbReference type="ARBA" id="ARBA00022723"/>
    </source>
</evidence>